<reference evidence="10 11" key="1">
    <citation type="submission" date="2009-01" db="EMBL/GenBank/DDBJ databases">
        <authorList>
            <person name="Qin X."/>
            <person name="Bachman B."/>
            <person name="Battles P."/>
            <person name="Bell A."/>
            <person name="Bess C."/>
            <person name="Bickham C."/>
            <person name="Chaboub L."/>
            <person name="Chen D."/>
            <person name="Coyle M."/>
            <person name="Deiros D.R."/>
            <person name="Dinh H."/>
            <person name="Forbes L."/>
            <person name="Fowler G."/>
            <person name="Francisco L."/>
            <person name="Fu Q."/>
            <person name="Gubbala S."/>
            <person name="Hale W."/>
            <person name="Han Y."/>
            <person name="Hemphill L."/>
            <person name="Highlander S.K."/>
            <person name="Hirani K."/>
            <person name="Hogues M."/>
            <person name="Jackson L."/>
            <person name="Jakkamsetti A."/>
            <person name="Javaid M."/>
            <person name="Jiang H."/>
            <person name="Korchina V."/>
            <person name="Kovar C."/>
            <person name="Lara F."/>
            <person name="Lee S."/>
            <person name="Mata R."/>
            <person name="Mathew T."/>
            <person name="Moen C."/>
            <person name="Morales K."/>
            <person name="Munidasa M."/>
            <person name="Nazareth L."/>
            <person name="Ngo R."/>
            <person name="Nguyen L."/>
            <person name="Okwuonu G."/>
            <person name="Ongeri F."/>
            <person name="Patil S."/>
            <person name="Petrosino J."/>
            <person name="Pham C."/>
            <person name="Pham P."/>
            <person name="Pu L.-L."/>
            <person name="Puazo M."/>
            <person name="Raj R."/>
            <person name="Reid J."/>
            <person name="Rouhana J."/>
            <person name="Saada N."/>
            <person name="Shang Y."/>
            <person name="Simmons D."/>
            <person name="Thornton R."/>
            <person name="Warren J."/>
            <person name="Weissenberger G."/>
            <person name="Zhang J."/>
            <person name="Zhang L."/>
            <person name="Zhou C."/>
            <person name="Zhu D."/>
            <person name="Muzny D."/>
            <person name="Worley K."/>
            <person name="Gibbs R."/>
        </authorList>
    </citation>
    <scope>NUCLEOTIDE SEQUENCE [LARGE SCALE GENOMIC DNA]</scope>
    <source>
        <strain evidence="10 11">DSM 15436</strain>
    </source>
</reference>
<dbReference type="InterPro" id="IPR011013">
    <property type="entry name" value="Gal_mutarotase_sf_dom"/>
</dbReference>
<dbReference type="SMART" id="SM01038">
    <property type="entry name" value="Bgal_small_N"/>
    <property type="match status" value="1"/>
</dbReference>
<evidence type="ECO:0000259" key="9">
    <source>
        <dbReference type="SMART" id="SM01038"/>
    </source>
</evidence>
<evidence type="ECO:0000256" key="7">
    <source>
        <dbReference type="ARBA" id="ARBA00032230"/>
    </source>
</evidence>
<dbReference type="InterPro" id="IPR013783">
    <property type="entry name" value="Ig-like_fold"/>
</dbReference>
<dbReference type="SUPFAM" id="SSF49303">
    <property type="entry name" value="beta-Galactosidase/glucuronidase domain"/>
    <property type="match status" value="2"/>
</dbReference>
<dbReference type="Pfam" id="PF02929">
    <property type="entry name" value="Bgal_small_N"/>
    <property type="match status" value="1"/>
</dbReference>
<dbReference type="GO" id="GO:0030246">
    <property type="term" value="F:carbohydrate binding"/>
    <property type="evidence" value="ECO:0007669"/>
    <property type="project" value="InterPro"/>
</dbReference>
<dbReference type="AlphaFoldDB" id="C0W030"/>
<dbReference type="RefSeq" id="WP_006546680.1">
    <property type="nucleotide sequence ID" value="NZ_DS999543.1"/>
</dbReference>
<dbReference type="PANTHER" id="PTHR46323:SF2">
    <property type="entry name" value="BETA-GALACTOSIDASE"/>
    <property type="match status" value="1"/>
</dbReference>
<feature type="domain" description="Beta galactosidase small chain/" evidence="9">
    <location>
        <begin position="714"/>
        <end position="983"/>
    </location>
</feature>
<keyword evidence="5 8" id="KW-0378">Hydrolase</keyword>
<comment type="similarity">
    <text evidence="2 8">Belongs to the glycosyl hydrolase 2 family.</text>
</comment>
<evidence type="ECO:0000313" key="11">
    <source>
        <dbReference type="Proteomes" id="UP000010301"/>
    </source>
</evidence>
<dbReference type="InterPro" id="IPR006101">
    <property type="entry name" value="Glyco_hydro_2"/>
</dbReference>
<dbReference type="SUPFAM" id="SSF74650">
    <property type="entry name" value="Galactose mutarotase-like"/>
    <property type="match status" value="1"/>
</dbReference>
<accession>C0W030</accession>
<dbReference type="PROSITE" id="PS00719">
    <property type="entry name" value="GLYCOSYL_HYDROL_F2_1"/>
    <property type="match status" value="1"/>
</dbReference>
<dbReference type="Gene3D" id="2.70.98.10">
    <property type="match status" value="1"/>
</dbReference>
<evidence type="ECO:0000256" key="6">
    <source>
        <dbReference type="ARBA" id="ARBA00023295"/>
    </source>
</evidence>
<dbReference type="Pfam" id="PF02837">
    <property type="entry name" value="Glyco_hydro_2_N"/>
    <property type="match status" value="1"/>
</dbReference>
<dbReference type="GO" id="GO:0009341">
    <property type="term" value="C:beta-galactosidase complex"/>
    <property type="evidence" value="ECO:0007669"/>
    <property type="project" value="InterPro"/>
</dbReference>
<evidence type="ECO:0000256" key="1">
    <source>
        <dbReference type="ARBA" id="ARBA00001412"/>
    </source>
</evidence>
<dbReference type="eggNOG" id="COG3250">
    <property type="taxonomic scope" value="Bacteria"/>
</dbReference>
<dbReference type="SUPFAM" id="SSF51445">
    <property type="entry name" value="(Trans)glycosidases"/>
    <property type="match status" value="1"/>
</dbReference>
<evidence type="ECO:0000256" key="4">
    <source>
        <dbReference type="ARBA" id="ARBA00013303"/>
    </source>
</evidence>
<dbReference type="InterPro" id="IPR014718">
    <property type="entry name" value="GH-type_carb-bd"/>
</dbReference>
<dbReference type="PROSITE" id="PS00608">
    <property type="entry name" value="GLYCOSYL_HYDROL_F2_2"/>
    <property type="match status" value="1"/>
</dbReference>
<comment type="catalytic activity">
    <reaction evidence="1 8">
        <text>Hydrolysis of terminal non-reducing beta-D-galactose residues in beta-D-galactosides.</text>
        <dbReference type="EC" id="3.2.1.23"/>
    </reaction>
</comment>
<dbReference type="SUPFAM" id="SSF49785">
    <property type="entry name" value="Galactose-binding domain-like"/>
    <property type="match status" value="1"/>
</dbReference>
<dbReference type="Proteomes" id="UP000010301">
    <property type="component" value="Unassembled WGS sequence"/>
</dbReference>
<evidence type="ECO:0000256" key="5">
    <source>
        <dbReference type="ARBA" id="ARBA00022801"/>
    </source>
</evidence>
<dbReference type="GO" id="GO:0005990">
    <property type="term" value="P:lactose catabolic process"/>
    <property type="evidence" value="ECO:0007669"/>
    <property type="project" value="TreeGrafter"/>
</dbReference>
<comment type="caution">
    <text evidence="10">The sequence shown here is derived from an EMBL/GenBank/DDBJ whole genome shotgun (WGS) entry which is preliminary data.</text>
</comment>
<keyword evidence="6 8" id="KW-0326">Glycosidase</keyword>
<dbReference type="InterPro" id="IPR004199">
    <property type="entry name" value="B-gal_small/dom_5"/>
</dbReference>
<dbReference type="Gene3D" id="2.60.120.260">
    <property type="entry name" value="Galactose-binding domain-like"/>
    <property type="match status" value="1"/>
</dbReference>
<dbReference type="EC" id="3.2.1.23" evidence="3 8"/>
<dbReference type="HOGENOM" id="CLU_002346_0_2_11"/>
<dbReference type="Gene3D" id="2.60.40.10">
    <property type="entry name" value="Immunoglobulins"/>
    <property type="match status" value="2"/>
</dbReference>
<dbReference type="Pfam" id="PF00703">
    <property type="entry name" value="Glyco_hydro_2"/>
    <property type="match status" value="1"/>
</dbReference>
<dbReference type="OrthoDB" id="9762066at2"/>
<dbReference type="InterPro" id="IPR006102">
    <property type="entry name" value="Ig-like_GH2"/>
</dbReference>
<evidence type="ECO:0000313" key="10">
    <source>
        <dbReference type="EMBL" id="EEH63889.1"/>
    </source>
</evidence>
<gene>
    <name evidence="10" type="ORF">HMPREF0044_0908</name>
</gene>
<organism evidence="10 11">
    <name type="scientific">Gleimia coleocanis DSM 15436</name>
    <dbReference type="NCBI Taxonomy" id="525245"/>
    <lineage>
        <taxon>Bacteria</taxon>
        <taxon>Bacillati</taxon>
        <taxon>Actinomycetota</taxon>
        <taxon>Actinomycetes</taxon>
        <taxon>Actinomycetales</taxon>
        <taxon>Actinomycetaceae</taxon>
        <taxon>Gleimia</taxon>
    </lineage>
</organism>
<dbReference type="Gene3D" id="3.20.20.80">
    <property type="entry name" value="Glycosidases"/>
    <property type="match status" value="1"/>
</dbReference>
<evidence type="ECO:0000256" key="3">
    <source>
        <dbReference type="ARBA" id="ARBA00012756"/>
    </source>
</evidence>
<sequence length="997" mass="113355">MNNWENPQLQHENRLKPHAYMRPHATQADATAAQCPANAYADRSRISDYQNLDGTWNFSFYTHPERVPADFTSRILTTDTVTIPHMWQLDGYGNLQYTDEGFPFPIDVPFVPAENPTGIYQKTITLPEKDPARHYHIVFDGVESYFEIYLNGHYLGFSKGSRLTAEFDLTSTIQSGENLLVVKVLQFSDGTYIEDQDMWWASGIFRSVWMLSRPTTYLHDFYAVTKLVDVNTALVNISAELNQLSATTALKIEVLDKEKLLNSTTLNFTSTQATTQLRLENIHTWNPEAPYLYTLRFTLLDENKPTEVIEHLLGLKEITITNGKLYLNGQYFKMHGVNRHDFEPRKGRAISMERAQRDVELMKEHNINSVRTAHYPNDPRFYEMCDRLGLLVVAETDLESHGFENIGKLNTLTDDPAWEYAYVDRIERHVLAQRNHASILLWSLGNESGYGCNIGTMYRRCKELDPTHPVHYEEDRNAEYVDVISTMYSRVSQMNDFGEYPHPKPRIICEYGHAMGNGPGGLAEYQEVFNRWDSIQGHFVWEWCDHGLQLPGDDTYHYGGDFGDYPNNANFCIDGLIFPWQEPSPGLTQYKFLLSPLKLSYQEGSLRVKSMLWFTEATDFQLSYRWLLNGVEVSDGIVDVPVLSVGAETEITLPAPEVSAGELSLAVHVLRAGFAEPVGLGSWVIRERDYADTPVPGAGEFRTDFSEGVLRISTIANNWVAEFDTVSGQLTSLVYNNSEVFAQPLSLGFWKPLIDNHQQEFDSIWKPKHLQIMQRHARNCEWRVSGQQLVVVVREQIAPPVFNFGMRAELTYTFELDGSFRVRFTGSPYGDYRNIVPRVGLSCALPAGFESVEYYGYGPGENYSDSHAAAYLGCFTAEVADFYTPYVVPQDHGNRWQTRWAAVSDGTVGLRVEAVVPFNFRVSEYSDEMLDTTSHSSSLEKSGLTHLHVNPQLLGLGSNSWGSEVLHSHRCFFAEFAHEVKFIPFAVENQTPVEVAL</sequence>
<dbReference type="InterPro" id="IPR006103">
    <property type="entry name" value="Glyco_hydro_2_cat"/>
</dbReference>
<name>C0W030_9ACTO</name>
<evidence type="ECO:0000256" key="2">
    <source>
        <dbReference type="ARBA" id="ARBA00007401"/>
    </source>
</evidence>
<dbReference type="Pfam" id="PF02836">
    <property type="entry name" value="Glyco_hydro_2_C"/>
    <property type="match status" value="1"/>
</dbReference>
<dbReference type="InterPro" id="IPR006104">
    <property type="entry name" value="Glyco_hydro_2_N"/>
</dbReference>
<dbReference type="InterPro" id="IPR050347">
    <property type="entry name" value="Bact_Beta-galactosidase"/>
</dbReference>
<dbReference type="InterPro" id="IPR017853">
    <property type="entry name" value="GH"/>
</dbReference>
<protein>
    <recommendedName>
        <fullName evidence="4 8">Beta-galactosidase</fullName>
        <ecNumber evidence="3 8">3.2.1.23</ecNumber>
    </recommendedName>
    <alternativeName>
        <fullName evidence="7 8">Lactase</fullName>
    </alternativeName>
</protein>
<dbReference type="InterPro" id="IPR036156">
    <property type="entry name" value="Beta-gal/glucu_dom_sf"/>
</dbReference>
<evidence type="ECO:0000256" key="8">
    <source>
        <dbReference type="RuleBase" id="RU361154"/>
    </source>
</evidence>
<proteinExistence type="inferred from homology"/>
<dbReference type="InterPro" id="IPR008979">
    <property type="entry name" value="Galactose-bd-like_sf"/>
</dbReference>
<dbReference type="InterPro" id="IPR023232">
    <property type="entry name" value="Glyco_hydro_2_AS"/>
</dbReference>
<dbReference type="GO" id="GO:0004565">
    <property type="term" value="F:beta-galactosidase activity"/>
    <property type="evidence" value="ECO:0007669"/>
    <property type="project" value="UniProtKB-EC"/>
</dbReference>
<dbReference type="EMBL" id="ACFG01000030">
    <property type="protein sequence ID" value="EEH63889.1"/>
    <property type="molecule type" value="Genomic_DNA"/>
</dbReference>
<keyword evidence="11" id="KW-1185">Reference proteome</keyword>
<dbReference type="STRING" id="525245.HMPREF0044_0908"/>
<dbReference type="PRINTS" id="PR00132">
    <property type="entry name" value="GLHYDRLASE2"/>
</dbReference>
<dbReference type="PANTHER" id="PTHR46323">
    <property type="entry name" value="BETA-GALACTOSIDASE"/>
    <property type="match status" value="1"/>
</dbReference>
<dbReference type="InterPro" id="IPR023230">
    <property type="entry name" value="Glyco_hydro_2_CS"/>
</dbReference>